<dbReference type="EMBL" id="JAUSZS010000002">
    <property type="protein sequence ID" value="MDQ0930640.1"/>
    <property type="molecule type" value="Genomic_DNA"/>
</dbReference>
<evidence type="ECO:0000313" key="2">
    <source>
        <dbReference type="Proteomes" id="UP001223072"/>
    </source>
</evidence>
<dbReference type="Proteomes" id="UP001223072">
    <property type="component" value="Unassembled WGS sequence"/>
</dbReference>
<sequence length="94" mass="10899">MQQADRLRYDVYRRTRVHHRGILAERQLAVGHLESACATWNLALDDYPFVQSGRADQRMQNMFKLIRPHLGNPAARELHERARLVTPADLLPAQ</sequence>
<comment type="caution">
    <text evidence="1">The sequence shown here is derived from an EMBL/GenBank/DDBJ whole genome shotgun (WGS) entry which is preliminary data.</text>
</comment>
<accession>A0ABU0RF98</accession>
<gene>
    <name evidence="1" type="ORF">QFZ49_000547</name>
</gene>
<reference evidence="1 2" key="1">
    <citation type="submission" date="2023-07" db="EMBL/GenBank/DDBJ databases">
        <title>Comparative genomics of wheat-associated soil bacteria to identify genetic determinants of phenazine resistance.</title>
        <authorList>
            <person name="Mouncey N."/>
        </authorList>
    </citation>
    <scope>NUCLEOTIDE SEQUENCE [LARGE SCALE GENOMIC DNA]</scope>
    <source>
        <strain evidence="1 2">W2I16</strain>
    </source>
</reference>
<keyword evidence="2" id="KW-1185">Reference proteome</keyword>
<organism evidence="1 2">
    <name type="scientific">Streptomyces turgidiscabies</name>
    <dbReference type="NCBI Taxonomy" id="85558"/>
    <lineage>
        <taxon>Bacteria</taxon>
        <taxon>Bacillati</taxon>
        <taxon>Actinomycetota</taxon>
        <taxon>Actinomycetes</taxon>
        <taxon>Kitasatosporales</taxon>
        <taxon>Streptomycetaceae</taxon>
        <taxon>Streptomyces</taxon>
    </lineage>
</organism>
<protein>
    <submittedName>
        <fullName evidence="1">Uncharacterized protein</fullName>
    </submittedName>
</protein>
<name>A0ABU0RF98_9ACTN</name>
<proteinExistence type="predicted"/>
<evidence type="ECO:0000313" key="1">
    <source>
        <dbReference type="EMBL" id="MDQ0930640.1"/>
    </source>
</evidence>